<evidence type="ECO:0008006" key="7">
    <source>
        <dbReference type="Google" id="ProtNLM"/>
    </source>
</evidence>
<evidence type="ECO:0000313" key="5">
    <source>
        <dbReference type="EMBL" id="GGA21355.1"/>
    </source>
</evidence>
<comment type="similarity">
    <text evidence="3">Belongs to the class-III pyridoxal-phosphate-dependent aminotransferase family.</text>
</comment>
<dbReference type="PANTHER" id="PTHR43713">
    <property type="entry name" value="GLUTAMATE-1-SEMIALDEHYDE 2,1-AMINOMUTASE"/>
    <property type="match status" value="1"/>
</dbReference>
<protein>
    <recommendedName>
        <fullName evidence="7">Glutamate-1-semialdehyde 2,1-aminomutase</fullName>
    </recommendedName>
</protein>
<evidence type="ECO:0000256" key="4">
    <source>
        <dbReference type="SAM" id="MobiDB-lite"/>
    </source>
</evidence>
<dbReference type="Gene3D" id="3.40.640.10">
    <property type="entry name" value="Type I PLP-dependent aspartate aminotransferase-like (Major domain)"/>
    <property type="match status" value="1"/>
</dbReference>
<evidence type="ECO:0000313" key="6">
    <source>
        <dbReference type="Proteomes" id="UP000616114"/>
    </source>
</evidence>
<accession>A0A8J2TZR3</accession>
<sequence>MPASEPASDAGGQQHHAVHTAVPPALVDEYRAARSRSARIFARACRSMPGGETRAVTHYPPFPTVMERGTGAELMDVDGNHYLDVVNNYTALVHGNAQPEASAAIEAILRDGTVFPAPHRSQIALAEEIAERVPAVERLRFTNSGSEASALALRIARRATGRRELTLADGGYHGAIAPFTSGEPDVVRTPYNDRLALEATITERTAAVFIEPFLGAGGVIPAEPSYLHAVQDRAREVGAVFVFDEVQSLRNAPQGTAHALGLTPDLVTLAKIIGGGMPIGAVGGRADLLELTSPLVSGRLDHAGTFNGNPVASVAGLAALRRLDVTAIARLNGSAAKLADEIAAAGAAAGAPVVVTRSGSILNVHPGADAVRAPADARRAPGFRAALHLSLMLEGVYTTPRGMLNLSTALTPDQLRQVADGYTRAFERLTSQPGLLEEAGALAP</sequence>
<dbReference type="InterPro" id="IPR015424">
    <property type="entry name" value="PyrdxlP-dep_Trfase"/>
</dbReference>
<dbReference type="InterPro" id="IPR015421">
    <property type="entry name" value="PyrdxlP-dep_Trfase_major"/>
</dbReference>
<dbReference type="AlphaFoldDB" id="A0A8J2TZR3"/>
<organism evidence="5 6">
    <name type="scientific">Sediminivirga luteola</name>
    <dbReference type="NCBI Taxonomy" id="1774748"/>
    <lineage>
        <taxon>Bacteria</taxon>
        <taxon>Bacillati</taxon>
        <taxon>Actinomycetota</taxon>
        <taxon>Actinomycetes</taxon>
        <taxon>Micrococcales</taxon>
        <taxon>Brevibacteriaceae</taxon>
        <taxon>Sediminivirga</taxon>
    </lineage>
</organism>
<dbReference type="GO" id="GO:0030170">
    <property type="term" value="F:pyridoxal phosphate binding"/>
    <property type="evidence" value="ECO:0007669"/>
    <property type="project" value="InterPro"/>
</dbReference>
<dbReference type="InterPro" id="IPR005814">
    <property type="entry name" value="Aminotrans_3"/>
</dbReference>
<reference evidence="5" key="2">
    <citation type="submission" date="2020-09" db="EMBL/GenBank/DDBJ databases">
        <authorList>
            <person name="Sun Q."/>
            <person name="Zhou Y."/>
        </authorList>
    </citation>
    <scope>NUCLEOTIDE SEQUENCE</scope>
    <source>
        <strain evidence="5">CGMCC 1.12785</strain>
    </source>
</reference>
<dbReference type="Gene3D" id="3.90.1150.10">
    <property type="entry name" value="Aspartate Aminotransferase, domain 1"/>
    <property type="match status" value="1"/>
</dbReference>
<evidence type="ECO:0000256" key="1">
    <source>
        <dbReference type="ARBA" id="ARBA00001933"/>
    </source>
</evidence>
<keyword evidence="2 3" id="KW-0663">Pyridoxal phosphate</keyword>
<dbReference type="RefSeq" id="WP_188551281.1">
    <property type="nucleotide sequence ID" value="NZ_BMFY01000011.1"/>
</dbReference>
<dbReference type="Proteomes" id="UP000616114">
    <property type="component" value="Unassembled WGS sequence"/>
</dbReference>
<keyword evidence="6" id="KW-1185">Reference proteome</keyword>
<name>A0A8J2TZR3_9MICO</name>
<dbReference type="Pfam" id="PF00202">
    <property type="entry name" value="Aminotran_3"/>
    <property type="match status" value="2"/>
</dbReference>
<reference evidence="5" key="1">
    <citation type="journal article" date="2014" name="Int. J. Syst. Evol. Microbiol.">
        <title>Complete genome sequence of Corynebacterium casei LMG S-19264T (=DSM 44701T), isolated from a smear-ripened cheese.</title>
        <authorList>
            <consortium name="US DOE Joint Genome Institute (JGI-PGF)"/>
            <person name="Walter F."/>
            <person name="Albersmeier A."/>
            <person name="Kalinowski J."/>
            <person name="Ruckert C."/>
        </authorList>
    </citation>
    <scope>NUCLEOTIDE SEQUENCE</scope>
    <source>
        <strain evidence="5">CGMCC 1.12785</strain>
    </source>
</reference>
<evidence type="ECO:0000256" key="3">
    <source>
        <dbReference type="RuleBase" id="RU003560"/>
    </source>
</evidence>
<dbReference type="InterPro" id="IPR015422">
    <property type="entry name" value="PyrdxlP-dep_Trfase_small"/>
</dbReference>
<comment type="caution">
    <text evidence="5">The sequence shown here is derived from an EMBL/GenBank/DDBJ whole genome shotgun (WGS) entry which is preliminary data.</text>
</comment>
<dbReference type="PANTHER" id="PTHR43713:SF3">
    <property type="entry name" value="GLUTAMATE-1-SEMIALDEHYDE 2,1-AMINOMUTASE 1, CHLOROPLASTIC-RELATED"/>
    <property type="match status" value="1"/>
</dbReference>
<proteinExistence type="inferred from homology"/>
<comment type="cofactor">
    <cofactor evidence="1">
        <name>pyridoxal 5'-phosphate</name>
        <dbReference type="ChEBI" id="CHEBI:597326"/>
    </cofactor>
</comment>
<dbReference type="EMBL" id="BMFY01000011">
    <property type="protein sequence ID" value="GGA21355.1"/>
    <property type="molecule type" value="Genomic_DNA"/>
</dbReference>
<dbReference type="GO" id="GO:0008483">
    <property type="term" value="F:transaminase activity"/>
    <property type="evidence" value="ECO:0007669"/>
    <property type="project" value="InterPro"/>
</dbReference>
<evidence type="ECO:0000256" key="2">
    <source>
        <dbReference type="ARBA" id="ARBA00022898"/>
    </source>
</evidence>
<feature type="region of interest" description="Disordered" evidence="4">
    <location>
        <begin position="1"/>
        <end position="23"/>
    </location>
</feature>
<dbReference type="SUPFAM" id="SSF53383">
    <property type="entry name" value="PLP-dependent transferases"/>
    <property type="match status" value="1"/>
</dbReference>
<gene>
    <name evidence="5" type="ORF">GCM10011333_25600</name>
</gene>